<dbReference type="EMBL" id="JAHMUF010000020">
    <property type="protein sequence ID" value="KAG7192073.1"/>
    <property type="molecule type" value="Genomic_DNA"/>
</dbReference>
<dbReference type="GeneID" id="66115807"/>
<dbReference type="OrthoDB" id="727118at2759"/>
<evidence type="ECO:0000313" key="6">
    <source>
        <dbReference type="Proteomes" id="UP000790833"/>
    </source>
</evidence>
<feature type="coiled-coil region" evidence="2">
    <location>
        <begin position="94"/>
        <end position="121"/>
    </location>
</feature>
<name>A0A9P8AHF0_9ASCO</name>
<evidence type="ECO:0000256" key="3">
    <source>
        <dbReference type="SAM" id="MobiDB-lite"/>
    </source>
</evidence>
<dbReference type="PANTHER" id="PTHR15653:SF0">
    <property type="entry name" value="CONNECTOR OF KINASE TO AP-1, ISOFORM E"/>
    <property type="match status" value="1"/>
</dbReference>
<dbReference type="InterPro" id="IPR013258">
    <property type="entry name" value="Striatin_N"/>
</dbReference>
<protein>
    <recommendedName>
        <fullName evidence="4">Striatin N-terminal domain-containing protein</fullName>
    </recommendedName>
</protein>
<keyword evidence="1 2" id="KW-0175">Coiled coil</keyword>
<organism evidence="5 6">
    <name type="scientific">Scheffersomyces spartinae</name>
    <dbReference type="NCBI Taxonomy" id="45513"/>
    <lineage>
        <taxon>Eukaryota</taxon>
        <taxon>Fungi</taxon>
        <taxon>Dikarya</taxon>
        <taxon>Ascomycota</taxon>
        <taxon>Saccharomycotina</taxon>
        <taxon>Pichiomycetes</taxon>
        <taxon>Debaryomycetaceae</taxon>
        <taxon>Scheffersomyces</taxon>
    </lineage>
</organism>
<evidence type="ECO:0000313" key="5">
    <source>
        <dbReference type="EMBL" id="KAG7192073.1"/>
    </source>
</evidence>
<feature type="compositionally biased region" description="Basic residues" evidence="3">
    <location>
        <begin position="238"/>
        <end position="253"/>
    </location>
</feature>
<evidence type="ECO:0000259" key="4">
    <source>
        <dbReference type="Pfam" id="PF08232"/>
    </source>
</evidence>
<comment type="caution">
    <text evidence="5">The sequence shown here is derived from an EMBL/GenBank/DDBJ whole genome shotgun (WGS) entry which is preliminary data.</text>
</comment>
<feature type="region of interest" description="Disordered" evidence="3">
    <location>
        <begin position="229"/>
        <end position="262"/>
    </location>
</feature>
<gene>
    <name evidence="5" type="ORF">KQ657_002433</name>
</gene>
<reference evidence="5" key="1">
    <citation type="submission" date="2021-03" db="EMBL/GenBank/DDBJ databases">
        <authorList>
            <person name="Palmer J.M."/>
        </authorList>
    </citation>
    <scope>NUCLEOTIDE SEQUENCE</scope>
    <source>
        <strain evidence="5">ARV_011</strain>
    </source>
</reference>
<dbReference type="Pfam" id="PF08232">
    <property type="entry name" value="Striatin"/>
    <property type="match status" value="1"/>
</dbReference>
<evidence type="ECO:0000256" key="2">
    <source>
        <dbReference type="SAM" id="Coils"/>
    </source>
</evidence>
<dbReference type="PANTHER" id="PTHR15653">
    <property type="entry name" value="STRIATIN"/>
    <property type="match status" value="1"/>
</dbReference>
<dbReference type="AlphaFoldDB" id="A0A9P8AHF0"/>
<sequence>MANNSVLPHLQSSQRYMQKLGHVKLAVGQLLLLLLQQLQQQGGNGNGNSKPVYTLPGVISYLTSEFTNLERFKIMTNLEKSEMKHRILELQGEVNALTYVNKRQQNRIKDLEKENGRLRATAAAVTAVASDDVIGDVPGEGDDGINRDFGDDCSGVPDIVKSDVEMFKLEIDGLPEIDLQDIKNLRDALAKSMKEILDLLKAPTARSAVSEALGNPDSFIDNYDVLAEAPEPTSSNHPHPHPHPHPHHHHHHQTGQQQTSHESGIDSFVFNSVESSGPDLGSAPSKYESDTETVVLDGFNDSDNTKTGSSSYELEVPSKLDSMTISPPSPARINEMAFIDYSNDNKYSNTRKFFHGAYVLILAYKDTQAKVSIWSPTKLSSYEIELESPHEIIEAYCLNPEDSNAKLIVIYSTFGVGLSLCSDEEDNEKYKFELDSVGTSCDLYMVGNSDQLEFYLLLSGDNRIKTYRVKQQPGLNEKLIVSDIRDISCEELGIGLIQETHWLRGQDQYQDQDQDQAQDAYSKIIVTGDSFIAKVDMITHEVQTLKFDDIKISAFVNEHQVIVTKEETTLVDLSKFQVSAKLQGLGDVLGVTVLESSGHVYLVRLSNEGVLSIFDEKLQDAQEIPVHRDSKSIGSIKGLIVLDSPQKNTLYVYDLPTLRFMYS</sequence>
<proteinExistence type="predicted"/>
<feature type="domain" description="Striatin N-terminal" evidence="4">
    <location>
        <begin position="54"/>
        <end position="203"/>
    </location>
</feature>
<dbReference type="RefSeq" id="XP_043047624.1">
    <property type="nucleotide sequence ID" value="XM_043193198.1"/>
</dbReference>
<dbReference type="Proteomes" id="UP000790833">
    <property type="component" value="Unassembled WGS sequence"/>
</dbReference>
<evidence type="ECO:0000256" key="1">
    <source>
        <dbReference type="ARBA" id="ARBA00023054"/>
    </source>
</evidence>
<keyword evidence="6" id="KW-1185">Reference proteome</keyword>
<accession>A0A9P8AHF0</accession>
<dbReference type="InterPro" id="IPR051488">
    <property type="entry name" value="WD_repeat_striatin"/>
</dbReference>